<evidence type="ECO:0000313" key="3">
    <source>
        <dbReference type="Proteomes" id="UP000287168"/>
    </source>
</evidence>
<protein>
    <recommendedName>
        <fullName evidence="4">DUF995 domain-containing protein</fullName>
    </recommendedName>
</protein>
<accession>A0A3S3UYG8</accession>
<dbReference type="AlphaFoldDB" id="A0A3S3UYG8"/>
<feature type="signal peptide" evidence="1">
    <location>
        <begin position="1"/>
        <end position="17"/>
    </location>
</feature>
<proteinExistence type="predicted"/>
<dbReference type="OrthoDB" id="7304934at2"/>
<evidence type="ECO:0000256" key="1">
    <source>
        <dbReference type="SAM" id="SignalP"/>
    </source>
</evidence>
<dbReference type="Proteomes" id="UP000287168">
    <property type="component" value="Unassembled WGS sequence"/>
</dbReference>
<organism evidence="2 3">
    <name type="scientific">Falsigemmobacter intermedius</name>
    <dbReference type="NCBI Taxonomy" id="1553448"/>
    <lineage>
        <taxon>Bacteria</taxon>
        <taxon>Pseudomonadati</taxon>
        <taxon>Pseudomonadota</taxon>
        <taxon>Alphaproteobacteria</taxon>
        <taxon>Rhodobacterales</taxon>
        <taxon>Paracoccaceae</taxon>
        <taxon>Falsigemmobacter</taxon>
    </lineage>
</organism>
<dbReference type="EMBL" id="SBLC01000007">
    <property type="protein sequence ID" value="RWY42456.1"/>
    <property type="molecule type" value="Genomic_DNA"/>
</dbReference>
<dbReference type="RefSeq" id="WP_128487502.1">
    <property type="nucleotide sequence ID" value="NZ_JBHLXB010000016.1"/>
</dbReference>
<sequence>MRASLFLVLLMASPADALDGAGFEASVTGQTLRWQSHGTPYGAEQYLRDRRVIWQSEGGACHYGTWTEPEPGRICFLYEHRDAPQCWRFEVAASGLSAQFLGLGQTRSLTEASRSAAPLNCPELGLGV</sequence>
<keyword evidence="1" id="KW-0732">Signal</keyword>
<evidence type="ECO:0000313" key="2">
    <source>
        <dbReference type="EMBL" id="RWY42456.1"/>
    </source>
</evidence>
<feature type="chain" id="PRO_5018594736" description="DUF995 domain-containing protein" evidence="1">
    <location>
        <begin position="18"/>
        <end position="128"/>
    </location>
</feature>
<comment type="caution">
    <text evidence="2">The sequence shown here is derived from an EMBL/GenBank/DDBJ whole genome shotgun (WGS) entry which is preliminary data.</text>
</comment>
<name>A0A3S3UYG8_9RHOB</name>
<keyword evidence="3" id="KW-1185">Reference proteome</keyword>
<evidence type="ECO:0008006" key="4">
    <source>
        <dbReference type="Google" id="ProtNLM"/>
    </source>
</evidence>
<gene>
    <name evidence="2" type="ORF">EP867_06905</name>
</gene>
<reference evidence="2 3" key="1">
    <citation type="journal article" date="2015" name="Int. J. Syst. Evol. Microbiol.">
        <title>Gemmobacter intermedius sp. nov., isolated from a white stork (Ciconia ciconia).</title>
        <authorList>
            <person name="Kampfer P."/>
            <person name="Jerzak L."/>
            <person name="Wilharm G."/>
            <person name="Golke J."/>
            <person name="Busse H.J."/>
            <person name="Glaeser S.P."/>
        </authorList>
    </citation>
    <scope>NUCLEOTIDE SEQUENCE [LARGE SCALE GENOMIC DNA]</scope>
    <source>
        <strain evidence="2 3">119/4</strain>
    </source>
</reference>